<evidence type="ECO:0000313" key="1">
    <source>
        <dbReference type="EMBL" id="PNW79269.1"/>
    </source>
</evidence>
<evidence type="ECO:0000313" key="2">
    <source>
        <dbReference type="Proteomes" id="UP000006906"/>
    </source>
</evidence>
<dbReference type="InParanoid" id="A0A2K3DFG3"/>
<name>A0A2K3DFG3_CHLRE</name>
<dbReference type="GeneID" id="66054868"/>
<gene>
    <name evidence="1" type="ORF">CHLRE_09g408626v5</name>
</gene>
<dbReference type="EMBL" id="CM008970">
    <property type="protein sequence ID" value="PNW79269.1"/>
    <property type="molecule type" value="Genomic_DNA"/>
</dbReference>
<keyword evidence="2" id="KW-1185">Reference proteome</keyword>
<dbReference type="KEGG" id="cre:CHLRE_09g408626v5"/>
<dbReference type="AlphaFoldDB" id="A0A2K3DFG3"/>
<dbReference type="Proteomes" id="UP000006906">
    <property type="component" value="Chromosome 9"/>
</dbReference>
<sequence length="91" mass="8941">MMQGFANNLLTSSLASSLGMECPTEAAATTEAPPHGAAQYAAHSATRCTPAPLSSCHVCSTAGTIAASSPGGPSTAASLLLRPTARLQLGA</sequence>
<reference evidence="1 2" key="1">
    <citation type="journal article" date="2007" name="Science">
        <title>The Chlamydomonas genome reveals the evolution of key animal and plant functions.</title>
        <authorList>
            <person name="Merchant S.S."/>
            <person name="Prochnik S.E."/>
            <person name="Vallon O."/>
            <person name="Harris E.H."/>
            <person name="Karpowicz S.J."/>
            <person name="Witman G.B."/>
            <person name="Terry A."/>
            <person name="Salamov A."/>
            <person name="Fritz-Laylin L.K."/>
            <person name="Marechal-Drouard L."/>
            <person name="Marshall W.F."/>
            <person name="Qu L.H."/>
            <person name="Nelson D.R."/>
            <person name="Sanderfoot A.A."/>
            <person name="Spalding M.H."/>
            <person name="Kapitonov V.V."/>
            <person name="Ren Q."/>
            <person name="Ferris P."/>
            <person name="Lindquist E."/>
            <person name="Shapiro H."/>
            <person name="Lucas S.M."/>
            <person name="Grimwood J."/>
            <person name="Schmutz J."/>
            <person name="Cardol P."/>
            <person name="Cerutti H."/>
            <person name="Chanfreau G."/>
            <person name="Chen C.L."/>
            <person name="Cognat V."/>
            <person name="Croft M.T."/>
            <person name="Dent R."/>
            <person name="Dutcher S."/>
            <person name="Fernandez E."/>
            <person name="Fukuzawa H."/>
            <person name="Gonzalez-Ballester D."/>
            <person name="Gonzalez-Halphen D."/>
            <person name="Hallmann A."/>
            <person name="Hanikenne M."/>
            <person name="Hippler M."/>
            <person name="Inwood W."/>
            <person name="Jabbari K."/>
            <person name="Kalanon M."/>
            <person name="Kuras R."/>
            <person name="Lefebvre P.A."/>
            <person name="Lemaire S.D."/>
            <person name="Lobanov A.V."/>
            <person name="Lohr M."/>
            <person name="Manuell A."/>
            <person name="Meier I."/>
            <person name="Mets L."/>
            <person name="Mittag M."/>
            <person name="Mittelmeier T."/>
            <person name="Moroney J.V."/>
            <person name="Moseley J."/>
            <person name="Napoli C."/>
            <person name="Nedelcu A.M."/>
            <person name="Niyogi K."/>
            <person name="Novoselov S.V."/>
            <person name="Paulsen I.T."/>
            <person name="Pazour G."/>
            <person name="Purton S."/>
            <person name="Ral J.P."/>
            <person name="Riano-Pachon D.M."/>
            <person name="Riekhof W."/>
            <person name="Rymarquis L."/>
            <person name="Schroda M."/>
            <person name="Stern D."/>
            <person name="Umen J."/>
            <person name="Willows R."/>
            <person name="Wilson N."/>
            <person name="Zimmer S.L."/>
            <person name="Allmer J."/>
            <person name="Balk J."/>
            <person name="Bisova K."/>
            <person name="Chen C.J."/>
            <person name="Elias M."/>
            <person name="Gendler K."/>
            <person name="Hauser C."/>
            <person name="Lamb M.R."/>
            <person name="Ledford H."/>
            <person name="Long J.C."/>
            <person name="Minagawa J."/>
            <person name="Page M.D."/>
            <person name="Pan J."/>
            <person name="Pootakham W."/>
            <person name="Roje S."/>
            <person name="Rose A."/>
            <person name="Stahlberg E."/>
            <person name="Terauchi A.M."/>
            <person name="Yang P."/>
            <person name="Ball S."/>
            <person name="Bowler C."/>
            <person name="Dieckmann C.L."/>
            <person name="Gladyshev V.N."/>
            <person name="Green P."/>
            <person name="Jorgensen R."/>
            <person name="Mayfield S."/>
            <person name="Mueller-Roeber B."/>
            <person name="Rajamani S."/>
            <person name="Sayre R.T."/>
            <person name="Brokstein P."/>
            <person name="Dubchak I."/>
            <person name="Goodstein D."/>
            <person name="Hornick L."/>
            <person name="Huang Y.W."/>
            <person name="Jhaveri J."/>
            <person name="Luo Y."/>
            <person name="Martinez D."/>
            <person name="Ngau W.C."/>
            <person name="Otillar B."/>
            <person name="Poliakov A."/>
            <person name="Porter A."/>
            <person name="Szajkowski L."/>
            <person name="Werner G."/>
            <person name="Zhou K."/>
            <person name="Grigoriev I.V."/>
            <person name="Rokhsar D.S."/>
            <person name="Grossman A.R."/>
        </authorList>
    </citation>
    <scope>NUCLEOTIDE SEQUENCE [LARGE SCALE GENOMIC DNA]</scope>
    <source>
        <strain evidence="2">CC-503</strain>
    </source>
</reference>
<dbReference type="Gramene" id="PNW79269">
    <property type="protein sequence ID" value="PNW79269"/>
    <property type="gene ID" value="CHLRE_09g408626v5"/>
</dbReference>
<proteinExistence type="predicted"/>
<protein>
    <submittedName>
        <fullName evidence="1">Uncharacterized protein</fullName>
    </submittedName>
</protein>
<organism evidence="1 2">
    <name type="scientific">Chlamydomonas reinhardtii</name>
    <name type="common">Chlamydomonas smithii</name>
    <dbReference type="NCBI Taxonomy" id="3055"/>
    <lineage>
        <taxon>Eukaryota</taxon>
        <taxon>Viridiplantae</taxon>
        <taxon>Chlorophyta</taxon>
        <taxon>core chlorophytes</taxon>
        <taxon>Chlorophyceae</taxon>
        <taxon>CS clade</taxon>
        <taxon>Chlamydomonadales</taxon>
        <taxon>Chlamydomonadaceae</taxon>
        <taxon>Chlamydomonas</taxon>
    </lineage>
</organism>
<accession>A0A2K3DFG3</accession>
<dbReference type="RefSeq" id="XP_042921520.1">
    <property type="nucleotide sequence ID" value="XM_043066224.1"/>
</dbReference>